<protein>
    <submittedName>
        <fullName evidence="1">Uncharacterized protein</fullName>
    </submittedName>
</protein>
<accession>A0A1H6B351</accession>
<keyword evidence="2" id="KW-1185">Reference proteome</keyword>
<name>A0A1H6B351_9RHOB</name>
<evidence type="ECO:0000313" key="2">
    <source>
        <dbReference type="Proteomes" id="UP000236752"/>
    </source>
</evidence>
<evidence type="ECO:0000313" key="1">
    <source>
        <dbReference type="EMBL" id="SEG54536.1"/>
    </source>
</evidence>
<dbReference type="RefSeq" id="WP_103911535.1">
    <property type="nucleotide sequence ID" value="NZ_FNUZ01000006.1"/>
</dbReference>
<proteinExistence type="predicted"/>
<gene>
    <name evidence="1" type="ORF">SAMN04488045_3227</name>
</gene>
<dbReference type="EMBL" id="FNUZ01000006">
    <property type="protein sequence ID" value="SEG54536.1"/>
    <property type="molecule type" value="Genomic_DNA"/>
</dbReference>
<dbReference type="Proteomes" id="UP000236752">
    <property type="component" value="Unassembled WGS sequence"/>
</dbReference>
<organism evidence="1 2">
    <name type="scientific">Thalassococcus halodurans</name>
    <dbReference type="NCBI Taxonomy" id="373675"/>
    <lineage>
        <taxon>Bacteria</taxon>
        <taxon>Pseudomonadati</taxon>
        <taxon>Pseudomonadota</taxon>
        <taxon>Alphaproteobacteria</taxon>
        <taxon>Rhodobacterales</taxon>
        <taxon>Roseobacteraceae</taxon>
        <taxon>Thalassococcus</taxon>
    </lineage>
</organism>
<sequence>MTDAAEFERLATSVLRIADPLYQKIVHTGVNTSGQTIKDPLDGISICKDEMGLDYAIACEHTITARSSIAEKWLDPKKGDLIKAVGRLNSYKAENPDVTLKLVLTSKNIPPSDVIQSAHTEAAKHSVELDVWSNDKLSNVLDVHPDGQFIRSKFFGTAQTRLSRDLANDISQTQLSSYAPLASRDQLIVRDVLTACRALETISSSVVFLNGSSGAGKSAFCHQLCKGIVDSGGLSFVVTHDALEKSSSFSQAIRESLVAEVPSLTLDDPVDELVRISQGQGVQIWIEDINKSKSPTDLITKLYRFSRDFDKQNKDPQARILKVLCPVWPENLRDLPPEVSKDVQSLVADLAGFSDHEAREAIRRRSQASGVELTNVEADEVREHLGNDPLLIGLWTGHGSESASEVLSKYVKNSLSKVSKANTRSVYSLRESVISIGAWMLENRINDPSFEQLSARFSSTPIFVDIEALCSAGHLLREVPQGNQSKLGFRHDRVKDFLLIEAISNALSREDYSQNYLSDPFYSDLVARASIRADTPVAFWDFAKSSIPLICFGALKHCQGGDPKIAKRLLKDCEELVDAGLLESVPKQIRWAIEWQIAGLQGSHFKKLIEATDKDTHAGREARVLNGEVKAAANLCYKVEPYSNAPFRDRLIAHVRARHGTKWLEDIAAIVSDTTNTEKQREAALYLAGECADERLAESVTESWKMMKDHGSELSYGMLFAAVSCLSGFDEQTLEDVFKAWEALPTEDPEGKDTSGLSNRRYNVAKYCLAGGLRRVCSDRTLRPLIQLATTNEDMGHVIYVCLEQIDHPLAAVFVASYIAGIDKRVEGEKGSFNSLASSRFGLFGSDMDHNVRYTTPALQLLRSEWENTENEYFFRKRCFQLWRASASVKQLQRLAECSPKGLEDELLLSRCRIGDITAVPVLREKIKERRSNGIYWFQFIRQFDSRLFEDLILWKLKEIAVALKTGSKPDCSADRTITGILADRRDEFAERTIVEHWEDLQHRYNYPHVLLCIATPATLRIHALHVEGIEDKEEYFKLLGFAYGFRNPDRLGITEVTQLKALEPYLDHFKASLIDELWDECNDKGFIDWRKEHLDKRLSEKNWAFNQINDEAAFRDIDERLANRSSVEMAAYLWSSIWRRDSNSPRQLIDTAVRYVQSRASSDAAEFFAELLALFGTRDDLPFLSKQVSAGLLTQEQYEGTVFAVQKRSLI</sequence>
<dbReference type="OrthoDB" id="7591679at2"/>
<reference evidence="1 2" key="1">
    <citation type="submission" date="2016-10" db="EMBL/GenBank/DDBJ databases">
        <authorList>
            <person name="de Groot N.N."/>
        </authorList>
    </citation>
    <scope>NUCLEOTIDE SEQUENCE [LARGE SCALE GENOMIC DNA]</scope>
    <source>
        <strain evidence="1 2">DSM 26915</strain>
    </source>
</reference>
<dbReference type="AlphaFoldDB" id="A0A1H6B351"/>